<dbReference type="AlphaFoldDB" id="A0A9P4UXJ5"/>
<dbReference type="GO" id="GO:0005829">
    <property type="term" value="C:cytosol"/>
    <property type="evidence" value="ECO:0007669"/>
    <property type="project" value="TreeGrafter"/>
</dbReference>
<evidence type="ECO:0000313" key="11">
    <source>
        <dbReference type="EMBL" id="KAF2728235.1"/>
    </source>
</evidence>
<comment type="cofactor">
    <cofactor evidence="1">
        <name>Mg(2+)</name>
        <dbReference type="ChEBI" id="CHEBI:18420"/>
    </cofactor>
</comment>
<dbReference type="InterPro" id="IPR049734">
    <property type="entry name" value="NudC-like_C"/>
</dbReference>
<evidence type="ECO:0000256" key="7">
    <source>
        <dbReference type="ARBA" id="ARBA00022842"/>
    </source>
</evidence>
<dbReference type="InterPro" id="IPR015797">
    <property type="entry name" value="NUDIX_hydrolase-like_dom_sf"/>
</dbReference>
<protein>
    <recommendedName>
        <fullName evidence="4">NAD(+) diphosphatase</fullName>
        <ecNumber evidence="4">3.6.1.22</ecNumber>
    </recommendedName>
</protein>
<dbReference type="InterPro" id="IPR015375">
    <property type="entry name" value="NADH_PPase-like_N"/>
</dbReference>
<evidence type="ECO:0000259" key="10">
    <source>
        <dbReference type="PROSITE" id="PS51462"/>
    </source>
</evidence>
<evidence type="ECO:0000256" key="9">
    <source>
        <dbReference type="ARBA" id="ARBA00023679"/>
    </source>
</evidence>
<evidence type="ECO:0000256" key="6">
    <source>
        <dbReference type="ARBA" id="ARBA00022801"/>
    </source>
</evidence>
<dbReference type="GO" id="GO:0019677">
    <property type="term" value="P:NAD+ catabolic process"/>
    <property type="evidence" value="ECO:0007669"/>
    <property type="project" value="TreeGrafter"/>
</dbReference>
<dbReference type="EMBL" id="ML996289">
    <property type="protein sequence ID" value="KAF2728235.1"/>
    <property type="molecule type" value="Genomic_DNA"/>
</dbReference>
<comment type="similarity">
    <text evidence="3">Belongs to the Nudix hydrolase family. NudC subfamily.</text>
</comment>
<dbReference type="Pfam" id="PF00293">
    <property type="entry name" value="NUDIX"/>
    <property type="match status" value="1"/>
</dbReference>
<dbReference type="GO" id="GO:0006742">
    <property type="term" value="P:NADP+ catabolic process"/>
    <property type="evidence" value="ECO:0007669"/>
    <property type="project" value="TreeGrafter"/>
</dbReference>
<keyword evidence="8" id="KW-0520">NAD</keyword>
<evidence type="ECO:0000256" key="5">
    <source>
        <dbReference type="ARBA" id="ARBA00022723"/>
    </source>
</evidence>
<evidence type="ECO:0000313" key="12">
    <source>
        <dbReference type="Proteomes" id="UP000799444"/>
    </source>
</evidence>
<dbReference type="OrthoDB" id="10249612at2759"/>
<dbReference type="Gene3D" id="3.90.79.20">
    <property type="match status" value="1"/>
</dbReference>
<dbReference type="PANTHER" id="PTHR42904">
    <property type="entry name" value="NUDIX HYDROLASE, NUDC SUBFAMILY"/>
    <property type="match status" value="1"/>
</dbReference>
<reference evidence="11" key="1">
    <citation type="journal article" date="2020" name="Stud. Mycol.">
        <title>101 Dothideomycetes genomes: a test case for predicting lifestyles and emergence of pathogens.</title>
        <authorList>
            <person name="Haridas S."/>
            <person name="Albert R."/>
            <person name="Binder M."/>
            <person name="Bloem J."/>
            <person name="Labutti K."/>
            <person name="Salamov A."/>
            <person name="Andreopoulos B."/>
            <person name="Baker S."/>
            <person name="Barry K."/>
            <person name="Bills G."/>
            <person name="Bluhm B."/>
            <person name="Cannon C."/>
            <person name="Castanera R."/>
            <person name="Culley D."/>
            <person name="Daum C."/>
            <person name="Ezra D."/>
            <person name="Gonzalez J."/>
            <person name="Henrissat B."/>
            <person name="Kuo A."/>
            <person name="Liang C."/>
            <person name="Lipzen A."/>
            <person name="Lutzoni F."/>
            <person name="Magnuson J."/>
            <person name="Mondo S."/>
            <person name="Nolan M."/>
            <person name="Ohm R."/>
            <person name="Pangilinan J."/>
            <person name="Park H.-J."/>
            <person name="Ramirez L."/>
            <person name="Alfaro M."/>
            <person name="Sun H."/>
            <person name="Tritt A."/>
            <person name="Yoshinaga Y."/>
            <person name="Zwiers L.-H."/>
            <person name="Turgeon B."/>
            <person name="Goodwin S."/>
            <person name="Spatafora J."/>
            <person name="Crous P."/>
            <person name="Grigoriev I."/>
        </authorList>
    </citation>
    <scope>NUCLEOTIDE SEQUENCE</scope>
    <source>
        <strain evidence="11">CBS 125425</strain>
    </source>
</reference>
<comment type="caution">
    <text evidence="11">The sequence shown here is derived from an EMBL/GenBank/DDBJ whole genome shotgun (WGS) entry which is preliminary data.</text>
</comment>
<dbReference type="Gene3D" id="3.90.79.10">
    <property type="entry name" value="Nucleoside Triphosphate Pyrophosphohydrolase"/>
    <property type="match status" value="1"/>
</dbReference>
<dbReference type="PROSITE" id="PS00893">
    <property type="entry name" value="NUDIX_BOX"/>
    <property type="match status" value="1"/>
</dbReference>
<evidence type="ECO:0000256" key="3">
    <source>
        <dbReference type="ARBA" id="ARBA00009595"/>
    </source>
</evidence>
<keyword evidence="6" id="KW-0378">Hydrolase</keyword>
<dbReference type="InterPro" id="IPR000086">
    <property type="entry name" value="NUDIX_hydrolase_dom"/>
</dbReference>
<dbReference type="SUPFAM" id="SSF55811">
    <property type="entry name" value="Nudix"/>
    <property type="match status" value="1"/>
</dbReference>
<dbReference type="GO" id="GO:0005777">
    <property type="term" value="C:peroxisome"/>
    <property type="evidence" value="ECO:0007669"/>
    <property type="project" value="TreeGrafter"/>
</dbReference>
<dbReference type="FunFam" id="3.90.79.10:FF:000042">
    <property type="entry name" value="Probable NADH pyrophosphatase"/>
    <property type="match status" value="1"/>
</dbReference>
<dbReference type="GO" id="GO:0046872">
    <property type="term" value="F:metal ion binding"/>
    <property type="evidence" value="ECO:0007669"/>
    <property type="project" value="UniProtKB-KW"/>
</dbReference>
<dbReference type="PROSITE" id="PS51462">
    <property type="entry name" value="NUDIX"/>
    <property type="match status" value="1"/>
</dbReference>
<gene>
    <name evidence="11" type="ORF">EJ04DRAFT_546887</name>
</gene>
<keyword evidence="5" id="KW-0479">Metal-binding</keyword>
<dbReference type="GO" id="GO:0035529">
    <property type="term" value="F:NADH pyrophosphatase activity"/>
    <property type="evidence" value="ECO:0007669"/>
    <property type="project" value="TreeGrafter"/>
</dbReference>
<dbReference type="InterPro" id="IPR050241">
    <property type="entry name" value="NAD-cap_RNA_hydrolase_NudC"/>
</dbReference>
<dbReference type="EC" id="3.6.1.22" evidence="4"/>
<dbReference type="CDD" id="cd03429">
    <property type="entry name" value="NUDIX_NADH_pyrophosphatase_Nudt13"/>
    <property type="match status" value="1"/>
</dbReference>
<organism evidence="11 12">
    <name type="scientific">Polyplosphaeria fusca</name>
    <dbReference type="NCBI Taxonomy" id="682080"/>
    <lineage>
        <taxon>Eukaryota</taxon>
        <taxon>Fungi</taxon>
        <taxon>Dikarya</taxon>
        <taxon>Ascomycota</taxon>
        <taxon>Pezizomycotina</taxon>
        <taxon>Dothideomycetes</taxon>
        <taxon>Pleosporomycetidae</taxon>
        <taxon>Pleosporales</taxon>
        <taxon>Tetraplosphaeriaceae</taxon>
        <taxon>Polyplosphaeria</taxon>
    </lineage>
</organism>
<dbReference type="InterPro" id="IPR020084">
    <property type="entry name" value="NUDIX_hydrolase_CS"/>
</dbReference>
<comment type="catalytic activity">
    <reaction evidence="9">
        <text>a 5'-end NAD(+)-phospho-ribonucleoside in mRNA + H2O = a 5'-end phospho-adenosine-phospho-ribonucleoside in mRNA + beta-nicotinamide D-ribonucleotide + 2 H(+)</text>
        <dbReference type="Rhea" id="RHEA:60876"/>
        <dbReference type="Rhea" id="RHEA-COMP:15698"/>
        <dbReference type="Rhea" id="RHEA-COMP:15719"/>
        <dbReference type="ChEBI" id="CHEBI:14649"/>
        <dbReference type="ChEBI" id="CHEBI:15377"/>
        <dbReference type="ChEBI" id="CHEBI:15378"/>
        <dbReference type="ChEBI" id="CHEBI:144029"/>
        <dbReference type="ChEBI" id="CHEBI:144051"/>
    </reaction>
    <physiologicalReaction direction="left-to-right" evidence="9">
        <dbReference type="Rhea" id="RHEA:60877"/>
    </physiologicalReaction>
</comment>
<keyword evidence="7" id="KW-0460">Magnesium</keyword>
<dbReference type="Proteomes" id="UP000799444">
    <property type="component" value="Unassembled WGS sequence"/>
</dbReference>
<proteinExistence type="inferred from homology"/>
<evidence type="ECO:0000256" key="4">
    <source>
        <dbReference type="ARBA" id="ARBA00012381"/>
    </source>
</evidence>
<name>A0A9P4UXJ5_9PLEO</name>
<evidence type="ECO:0000256" key="8">
    <source>
        <dbReference type="ARBA" id="ARBA00023027"/>
    </source>
</evidence>
<sequence>MPPLPQPDLPEPAHPEVDSMLSRKFGKEIANYFSGSPLNRVGFLRPDHTFLSQALKHPSASFLVFNKLEPLIKSPSEPVYLKYADIKPIIGEDPFHKTEEDLIKEYNSEIYNPQLIFLGLDERQKGEGVFGYKDRYKGQPYFALDITPQKSAKEVAETLIKDVTSKGLDFSKGRMNLNLPAQEAAIYAEARHLLDWNARNPFCASCGNPTLSTNAGFKRTCPPRDIAPSVSTPDRPPCATRTGISNLSFPRTDPTVIMAVVSSDGQRILLGRQKRWPAYWYSTLAGFLEPAESVEEAVRREVWEESGIYLGRVVIHSTQPWPYPANLMIGAIGQAVPGGEEINLGHDAELEDAKWFSAEEVREALRVGTSGLGEEAGEGYKEGGLRLPPKTAIANQLMTAVVNGFVSGTPMI</sequence>
<evidence type="ECO:0000256" key="2">
    <source>
        <dbReference type="ARBA" id="ARBA00001947"/>
    </source>
</evidence>
<accession>A0A9P4UXJ5</accession>
<dbReference type="Pfam" id="PF09296">
    <property type="entry name" value="NUDIX-like"/>
    <property type="match status" value="1"/>
</dbReference>
<evidence type="ECO:0000256" key="1">
    <source>
        <dbReference type="ARBA" id="ARBA00001946"/>
    </source>
</evidence>
<comment type="cofactor">
    <cofactor evidence="2">
        <name>Zn(2+)</name>
        <dbReference type="ChEBI" id="CHEBI:29105"/>
    </cofactor>
</comment>
<feature type="domain" description="Nudix hydrolase" evidence="10">
    <location>
        <begin position="250"/>
        <end position="378"/>
    </location>
</feature>
<dbReference type="PANTHER" id="PTHR42904:SF6">
    <property type="entry name" value="NAD-CAPPED RNA HYDROLASE NUDT12"/>
    <property type="match status" value="1"/>
</dbReference>
<keyword evidence="12" id="KW-1185">Reference proteome</keyword>